<sequence>MRARAPEITEALARVEQVWHRVLGSRDAPRALDAAHHDLDIALIGRVGYYVDAHAKGRPIVLLHGIHAAASAYDVKPLFDAFRGERPVYAPDLPGFGTSDRGPNQYCPMLYAKALKRFLVDVVTPREEPVDVVALSLTSEIAARVAIDSPHLFRTLTLISPTGLGSRAPRVDPARAARIERALEVPLWASPLYRVLTSRPSVKYFLDKSFHGRAPKAYVDHAVRTSRVHGAHHAPFAFVAGQLFTSDAREALYEQLRVPTLVLYDRDPYSDFGQLHALERHNRAVRAHRVPGTRGLPHFERCHEVVQTIRDLQEETRRGEESEIRA</sequence>
<protein>
    <submittedName>
        <fullName evidence="2">Putative alpha/beta hydrolase</fullName>
    </submittedName>
</protein>
<dbReference type="InterPro" id="IPR000073">
    <property type="entry name" value="AB_hydrolase_1"/>
</dbReference>
<dbReference type="PANTHER" id="PTHR46438:SF2">
    <property type="entry name" value="ALPHA_BETA-HYDROLASES SUPERFAMILY PROTEIN"/>
    <property type="match status" value="1"/>
</dbReference>
<dbReference type="SUPFAM" id="SSF53474">
    <property type="entry name" value="alpha/beta-Hydrolases"/>
    <property type="match status" value="1"/>
</dbReference>
<gene>
    <name evidence="2" type="ORF">DB32_000332</name>
</gene>
<dbReference type="STRING" id="927083.DB32_000332"/>
<keyword evidence="3" id="KW-1185">Reference proteome</keyword>
<keyword evidence="2" id="KW-0378">Hydrolase</keyword>
<reference evidence="2 3" key="1">
    <citation type="submission" date="2015-03" db="EMBL/GenBank/DDBJ databases">
        <title>Genome assembly of Sandaracinus amylolyticus DSM 53668.</title>
        <authorList>
            <person name="Sharma G."/>
            <person name="Subramanian S."/>
        </authorList>
    </citation>
    <scope>NUCLEOTIDE SEQUENCE [LARGE SCALE GENOMIC DNA]</scope>
    <source>
        <strain evidence="2 3">DSM 53668</strain>
    </source>
</reference>
<evidence type="ECO:0000313" key="3">
    <source>
        <dbReference type="Proteomes" id="UP000034883"/>
    </source>
</evidence>
<dbReference type="Pfam" id="PF12697">
    <property type="entry name" value="Abhydrolase_6"/>
    <property type="match status" value="1"/>
</dbReference>
<accession>A0A0F6VZ63</accession>
<proteinExistence type="predicted"/>
<dbReference type="AlphaFoldDB" id="A0A0F6VZ63"/>
<dbReference type="Gene3D" id="3.40.50.1820">
    <property type="entry name" value="alpha/beta hydrolase"/>
    <property type="match status" value="1"/>
</dbReference>
<organism evidence="2 3">
    <name type="scientific">Sandaracinus amylolyticus</name>
    <dbReference type="NCBI Taxonomy" id="927083"/>
    <lineage>
        <taxon>Bacteria</taxon>
        <taxon>Pseudomonadati</taxon>
        <taxon>Myxococcota</taxon>
        <taxon>Polyangia</taxon>
        <taxon>Polyangiales</taxon>
        <taxon>Sandaracinaceae</taxon>
        <taxon>Sandaracinus</taxon>
    </lineage>
</organism>
<evidence type="ECO:0000313" key="2">
    <source>
        <dbReference type="EMBL" id="AKF03183.1"/>
    </source>
</evidence>
<dbReference type="InterPro" id="IPR029058">
    <property type="entry name" value="AB_hydrolase_fold"/>
</dbReference>
<dbReference type="Proteomes" id="UP000034883">
    <property type="component" value="Chromosome"/>
</dbReference>
<dbReference type="PANTHER" id="PTHR46438">
    <property type="entry name" value="ALPHA/BETA-HYDROLASES SUPERFAMILY PROTEIN"/>
    <property type="match status" value="1"/>
</dbReference>
<dbReference type="GO" id="GO:0016787">
    <property type="term" value="F:hydrolase activity"/>
    <property type="evidence" value="ECO:0007669"/>
    <property type="project" value="UniProtKB-KW"/>
</dbReference>
<dbReference type="EMBL" id="CP011125">
    <property type="protein sequence ID" value="AKF03183.1"/>
    <property type="molecule type" value="Genomic_DNA"/>
</dbReference>
<evidence type="ECO:0000259" key="1">
    <source>
        <dbReference type="Pfam" id="PF12697"/>
    </source>
</evidence>
<dbReference type="KEGG" id="samy:DB32_000332"/>
<feature type="domain" description="AB hydrolase-1" evidence="1">
    <location>
        <begin position="60"/>
        <end position="307"/>
    </location>
</feature>
<name>A0A0F6VZ63_9BACT</name>